<reference evidence="1 2" key="1">
    <citation type="submission" date="2018-09" db="EMBL/GenBank/DDBJ databases">
        <authorList>
            <person name="Zhu H."/>
        </authorList>
    </citation>
    <scope>NUCLEOTIDE SEQUENCE [LARGE SCALE GENOMIC DNA]</scope>
    <source>
        <strain evidence="1 2">K2S05-167</strain>
    </source>
</reference>
<gene>
    <name evidence="1" type="ORF">D3875_07920</name>
</gene>
<evidence type="ECO:0000313" key="1">
    <source>
        <dbReference type="EMBL" id="RJF71506.1"/>
    </source>
</evidence>
<organism evidence="1 2">
    <name type="scientific">Deinococcus cavernae</name>
    <dbReference type="NCBI Taxonomy" id="2320857"/>
    <lineage>
        <taxon>Bacteria</taxon>
        <taxon>Thermotogati</taxon>
        <taxon>Deinococcota</taxon>
        <taxon>Deinococci</taxon>
        <taxon>Deinococcales</taxon>
        <taxon>Deinococcaceae</taxon>
        <taxon>Deinococcus</taxon>
    </lineage>
</organism>
<protein>
    <submittedName>
        <fullName evidence="1">Uncharacterized protein</fullName>
    </submittedName>
</protein>
<evidence type="ECO:0000313" key="2">
    <source>
        <dbReference type="Proteomes" id="UP000286287"/>
    </source>
</evidence>
<dbReference type="Proteomes" id="UP000286287">
    <property type="component" value="Unassembled WGS sequence"/>
</dbReference>
<dbReference type="AlphaFoldDB" id="A0A418V5X7"/>
<sequence length="67" mass="7694">MNPTFDIAGQIRHLHIQEIVLLQVSGSRWKHRHLTCYPMRQARTCGQGKECCSERPPGHSEGHFVNL</sequence>
<dbReference type="EMBL" id="QYUJ01000014">
    <property type="protein sequence ID" value="RJF71506.1"/>
    <property type="molecule type" value="Genomic_DNA"/>
</dbReference>
<keyword evidence="2" id="KW-1185">Reference proteome</keyword>
<name>A0A418V5X7_9DEIO</name>
<comment type="caution">
    <text evidence="1">The sequence shown here is derived from an EMBL/GenBank/DDBJ whole genome shotgun (WGS) entry which is preliminary data.</text>
</comment>
<accession>A0A418V5X7</accession>
<proteinExistence type="predicted"/>